<evidence type="ECO:0000313" key="5">
    <source>
        <dbReference type="EMBL" id="KFZ39238.1"/>
    </source>
</evidence>
<dbReference type="RefSeq" id="WP_037439439.1">
    <property type="nucleotide sequence ID" value="NZ_JPEO01000001.1"/>
</dbReference>
<keyword evidence="6" id="KW-1185">Reference proteome</keyword>
<evidence type="ECO:0000256" key="2">
    <source>
        <dbReference type="ARBA" id="ARBA00023125"/>
    </source>
</evidence>
<dbReference type="InterPro" id="IPR000835">
    <property type="entry name" value="HTH_MarR-typ"/>
</dbReference>
<dbReference type="STRING" id="1515746.HR45_02280"/>
<dbReference type="Pfam" id="PF01047">
    <property type="entry name" value="MarR"/>
    <property type="match status" value="1"/>
</dbReference>
<evidence type="ECO:0000256" key="1">
    <source>
        <dbReference type="ARBA" id="ARBA00023015"/>
    </source>
</evidence>
<evidence type="ECO:0000259" key="4">
    <source>
        <dbReference type="PROSITE" id="PS50995"/>
    </source>
</evidence>
<dbReference type="PANTHER" id="PTHR42756">
    <property type="entry name" value="TRANSCRIPTIONAL REGULATOR, MARR"/>
    <property type="match status" value="1"/>
</dbReference>
<dbReference type="InterPro" id="IPR036388">
    <property type="entry name" value="WH-like_DNA-bd_sf"/>
</dbReference>
<dbReference type="GO" id="GO:0003677">
    <property type="term" value="F:DNA binding"/>
    <property type="evidence" value="ECO:0007669"/>
    <property type="project" value="UniProtKB-KW"/>
</dbReference>
<keyword evidence="3" id="KW-0804">Transcription</keyword>
<dbReference type="GO" id="GO:0003700">
    <property type="term" value="F:DNA-binding transcription factor activity"/>
    <property type="evidence" value="ECO:0007669"/>
    <property type="project" value="InterPro"/>
</dbReference>
<accession>A0A094LVI8</accession>
<dbReference type="InterPro" id="IPR023187">
    <property type="entry name" value="Tscrpt_reg_MarR-type_CS"/>
</dbReference>
<dbReference type="Gene3D" id="1.10.10.10">
    <property type="entry name" value="Winged helix-like DNA-binding domain superfamily/Winged helix DNA-binding domain"/>
    <property type="match status" value="1"/>
</dbReference>
<dbReference type="AlphaFoldDB" id="A0A094LVI8"/>
<organism evidence="5 6">
    <name type="scientific">Shewanella mangrovi</name>
    <dbReference type="NCBI Taxonomy" id="1515746"/>
    <lineage>
        <taxon>Bacteria</taxon>
        <taxon>Pseudomonadati</taxon>
        <taxon>Pseudomonadota</taxon>
        <taxon>Gammaproteobacteria</taxon>
        <taxon>Alteromonadales</taxon>
        <taxon>Shewanellaceae</taxon>
        <taxon>Shewanella</taxon>
    </lineage>
</organism>
<dbReference type="SMART" id="SM00347">
    <property type="entry name" value="HTH_MARR"/>
    <property type="match status" value="1"/>
</dbReference>
<dbReference type="InterPro" id="IPR036390">
    <property type="entry name" value="WH_DNA-bd_sf"/>
</dbReference>
<proteinExistence type="predicted"/>
<name>A0A094LVI8_9GAMM</name>
<keyword evidence="1" id="KW-0805">Transcription regulation</keyword>
<dbReference type="PROSITE" id="PS50995">
    <property type="entry name" value="HTH_MARR_2"/>
    <property type="match status" value="1"/>
</dbReference>
<gene>
    <name evidence="5" type="ORF">HR45_02280</name>
</gene>
<dbReference type="EMBL" id="JPEO01000001">
    <property type="protein sequence ID" value="KFZ39238.1"/>
    <property type="molecule type" value="Genomic_DNA"/>
</dbReference>
<keyword evidence="2" id="KW-0238">DNA-binding</keyword>
<feature type="domain" description="HTH marR-type" evidence="4">
    <location>
        <begin position="4"/>
        <end position="136"/>
    </location>
</feature>
<dbReference type="eggNOG" id="COG1846">
    <property type="taxonomic scope" value="Bacteria"/>
</dbReference>
<sequence length="158" mass="17637">MEKHQLLLISLRKIIRAIDLHSRQLSKHSGLTGPQLMVMQRIAALGNPLVKQIAAEINLSPATVTSIIDRLESKGFVIRERSSTDKRKVHLLLSDTGRALLDKAPAPLQEHFIDRYQSLAEWEQSQLLSAVERIASMMNAEELDAAPVLLVGQISEEK</sequence>
<dbReference type="PROSITE" id="PS01117">
    <property type="entry name" value="HTH_MARR_1"/>
    <property type="match status" value="1"/>
</dbReference>
<dbReference type="SUPFAM" id="SSF46785">
    <property type="entry name" value="Winged helix' DNA-binding domain"/>
    <property type="match status" value="1"/>
</dbReference>
<evidence type="ECO:0000256" key="3">
    <source>
        <dbReference type="ARBA" id="ARBA00023163"/>
    </source>
</evidence>
<dbReference type="Proteomes" id="UP000029264">
    <property type="component" value="Unassembled WGS sequence"/>
</dbReference>
<reference evidence="5 6" key="1">
    <citation type="submission" date="2014-06" db="EMBL/GenBank/DDBJ databases">
        <title>Shewanella sp. YQH10.</title>
        <authorList>
            <person name="Liu Y."/>
            <person name="Zeng R."/>
        </authorList>
    </citation>
    <scope>NUCLEOTIDE SEQUENCE [LARGE SCALE GENOMIC DNA]</scope>
    <source>
        <strain evidence="5 6">YQH10</strain>
    </source>
</reference>
<dbReference type="PANTHER" id="PTHR42756:SF1">
    <property type="entry name" value="TRANSCRIPTIONAL REPRESSOR OF EMRAB OPERON"/>
    <property type="match status" value="1"/>
</dbReference>
<comment type="caution">
    <text evidence="5">The sequence shown here is derived from an EMBL/GenBank/DDBJ whole genome shotgun (WGS) entry which is preliminary data.</text>
</comment>
<evidence type="ECO:0000313" key="6">
    <source>
        <dbReference type="Proteomes" id="UP000029264"/>
    </source>
</evidence>
<dbReference type="OrthoDB" id="7502947at2"/>
<protein>
    <submittedName>
        <fullName evidence="5">Transcriptional regulator</fullName>
    </submittedName>
</protein>